<dbReference type="NCBIfam" id="NF011314">
    <property type="entry name" value="PRK14725.1"/>
    <property type="match status" value="1"/>
</dbReference>
<keyword evidence="10" id="KW-0324">Glycolysis</keyword>
<gene>
    <name evidence="13" type="ORF">DET61_12613</name>
</gene>
<dbReference type="InterPro" id="IPR040442">
    <property type="entry name" value="Pyrv_kinase-like_dom_sf"/>
</dbReference>
<dbReference type="InterPro" id="IPR011037">
    <property type="entry name" value="Pyrv_Knase-like_insert_dom_sf"/>
</dbReference>
<dbReference type="GO" id="GO:0030955">
    <property type="term" value="F:potassium ion binding"/>
    <property type="evidence" value="ECO:0007669"/>
    <property type="project" value="InterPro"/>
</dbReference>
<dbReference type="RefSeq" id="WP_114435551.1">
    <property type="nucleotide sequence ID" value="NZ_QPJI01000026.1"/>
</dbReference>
<evidence type="ECO:0000259" key="12">
    <source>
        <dbReference type="Pfam" id="PF00224"/>
    </source>
</evidence>
<dbReference type="InterPro" id="IPR015793">
    <property type="entry name" value="Pyrv_Knase_brl"/>
</dbReference>
<evidence type="ECO:0000256" key="1">
    <source>
        <dbReference type="ARBA" id="ARBA00004997"/>
    </source>
</evidence>
<dbReference type="GO" id="GO:0000287">
    <property type="term" value="F:magnesium ion binding"/>
    <property type="evidence" value="ECO:0007669"/>
    <property type="project" value="InterPro"/>
</dbReference>
<dbReference type="EC" id="2.7.1.40" evidence="3"/>
<proteinExistence type="inferred from homology"/>
<evidence type="ECO:0000256" key="5">
    <source>
        <dbReference type="ARBA" id="ARBA00022723"/>
    </source>
</evidence>
<evidence type="ECO:0000256" key="8">
    <source>
        <dbReference type="ARBA" id="ARBA00022840"/>
    </source>
</evidence>
<dbReference type="Pfam" id="PF00224">
    <property type="entry name" value="PK"/>
    <property type="match status" value="2"/>
</dbReference>
<protein>
    <recommendedName>
        <fullName evidence="3">pyruvate kinase</fullName>
        <ecNumber evidence="3">2.7.1.40</ecNumber>
    </recommendedName>
</protein>
<evidence type="ECO:0000256" key="11">
    <source>
        <dbReference type="ARBA" id="ARBA00023317"/>
    </source>
</evidence>
<dbReference type="SUPFAM" id="SSF50800">
    <property type="entry name" value="PK beta-barrel domain-like"/>
    <property type="match status" value="1"/>
</dbReference>
<feature type="domain" description="Pyruvate kinase barrel" evidence="12">
    <location>
        <begin position="142"/>
        <end position="228"/>
    </location>
</feature>
<comment type="caution">
    <text evidence="13">The sequence shown here is derived from an EMBL/GenBank/DDBJ whole genome shotgun (WGS) entry which is preliminary data.</text>
</comment>
<comment type="pathway">
    <text evidence="1">Carbohydrate degradation; glycolysis; pyruvate from D-glyceraldehyde 3-phosphate: step 5/5.</text>
</comment>
<keyword evidence="4" id="KW-0808">Transferase</keyword>
<keyword evidence="9" id="KW-0460">Magnesium</keyword>
<dbReference type="GO" id="GO:0004743">
    <property type="term" value="F:pyruvate kinase activity"/>
    <property type="evidence" value="ECO:0007669"/>
    <property type="project" value="UniProtKB-EC"/>
</dbReference>
<dbReference type="PANTHER" id="PTHR11817">
    <property type="entry name" value="PYRUVATE KINASE"/>
    <property type="match status" value="1"/>
</dbReference>
<organism evidence="13 14">
    <name type="scientific">Marinobacter nauticus</name>
    <name type="common">Marinobacter hydrocarbonoclasticus</name>
    <name type="synonym">Marinobacter aquaeolei</name>
    <dbReference type="NCBI Taxonomy" id="2743"/>
    <lineage>
        <taxon>Bacteria</taxon>
        <taxon>Pseudomonadati</taxon>
        <taxon>Pseudomonadota</taxon>
        <taxon>Gammaproteobacteria</taxon>
        <taxon>Pseudomonadales</taxon>
        <taxon>Marinobacteraceae</taxon>
        <taxon>Marinobacter</taxon>
    </lineage>
</organism>
<evidence type="ECO:0000256" key="4">
    <source>
        <dbReference type="ARBA" id="ARBA00022679"/>
    </source>
</evidence>
<keyword evidence="6" id="KW-0547">Nucleotide-binding</keyword>
<sequence length="626" mass="69258">MDEIIPRALTASEIEYMGELLEDLTNLRDSLCSMAAQPPFSLNELDSGYRISAENLLHYLALRRQDIRLLQQRLVTLGFSSLGRSESCVLPTLDIIIRTLSLLLGQPLKADCGETSTITIQDGPLLLLQHSKELLGATPEARNVRIMVTMPTESAQDPSIIRDLLKAGMNCMRINCAHDDPETWLEMINNLQTAKEEFGQSCQVFMDLGGPKIRTGEIEPGPHVVHVRPKRNEYGITVFPARILLVPEGSSAPEISNNQTVFGVPKSFLQKLKRFDEIRLLDARHKSRKWTVVEVCDFGCRVESIKTCYVVPGTPLELKEKQRPKITSKITSVPKQPGVIVLRQGDCLVVTADSTAGHSKHLDTQGNLVTPATISCTMPEVVSQVHPGESVWFDDGKIGGVIEKVETARFWVKIQHARPEGSKLRAGKGMNLPDSQLNVSSLTPTDISHLTFIAKHADAVQMSFVNSAHDVTLLDEALSRVKGDHLGIVLKIETRRGFENLPSMLLTAMRRPKVGVMIARGDLAVECGYERLAEVQEEILSVCEAAHVPVIWATQVLENLAQKGMPSRAEISDAVMAHRAECVMLNKGPHVIEALGVLDSILKRMEQHQTKKRALLRALRLAQNGR</sequence>
<reference evidence="13 14" key="1">
    <citation type="submission" date="2018-07" db="EMBL/GenBank/DDBJ databases">
        <title>Freshwater and sediment microbial communities from various areas in North America, analyzing microbe dynamics in response to fracking.</title>
        <authorList>
            <person name="Lamendella R."/>
        </authorList>
    </citation>
    <scope>NUCLEOTIDE SEQUENCE [LARGE SCALE GENOMIC DNA]</scope>
    <source>
        <strain evidence="13 14">105B</strain>
    </source>
</reference>
<dbReference type="Proteomes" id="UP000253647">
    <property type="component" value="Unassembled WGS sequence"/>
</dbReference>
<dbReference type="UniPathway" id="UPA00109">
    <property type="reaction ID" value="UER00188"/>
</dbReference>
<evidence type="ECO:0000256" key="2">
    <source>
        <dbReference type="ARBA" id="ARBA00008663"/>
    </source>
</evidence>
<comment type="similarity">
    <text evidence="2">Belongs to the pyruvate kinase family.</text>
</comment>
<dbReference type="AlphaFoldDB" id="A0A368X817"/>
<feature type="domain" description="Pyruvate kinase barrel" evidence="12">
    <location>
        <begin position="369"/>
        <end position="586"/>
    </location>
</feature>
<accession>A0A368X817</accession>
<dbReference type="InterPro" id="IPR001697">
    <property type="entry name" value="Pyr_Knase"/>
</dbReference>
<keyword evidence="5" id="KW-0479">Metal-binding</keyword>
<dbReference type="InterPro" id="IPR015813">
    <property type="entry name" value="Pyrv/PenolPyrv_kinase-like_dom"/>
</dbReference>
<evidence type="ECO:0000256" key="7">
    <source>
        <dbReference type="ARBA" id="ARBA00022777"/>
    </source>
</evidence>
<dbReference type="GO" id="GO:0005524">
    <property type="term" value="F:ATP binding"/>
    <property type="evidence" value="ECO:0007669"/>
    <property type="project" value="UniProtKB-KW"/>
</dbReference>
<evidence type="ECO:0000313" key="13">
    <source>
        <dbReference type="EMBL" id="RCW62194.1"/>
    </source>
</evidence>
<evidence type="ECO:0000256" key="3">
    <source>
        <dbReference type="ARBA" id="ARBA00012142"/>
    </source>
</evidence>
<dbReference type="SUPFAM" id="SSF51621">
    <property type="entry name" value="Phosphoenolpyruvate/pyruvate domain"/>
    <property type="match status" value="1"/>
</dbReference>
<evidence type="ECO:0000256" key="6">
    <source>
        <dbReference type="ARBA" id="ARBA00022741"/>
    </source>
</evidence>
<evidence type="ECO:0000256" key="9">
    <source>
        <dbReference type="ARBA" id="ARBA00022842"/>
    </source>
</evidence>
<name>A0A368X817_MARNT</name>
<keyword evidence="11 13" id="KW-0670">Pyruvate</keyword>
<dbReference type="GO" id="GO:0016301">
    <property type="term" value="F:kinase activity"/>
    <property type="evidence" value="ECO:0007669"/>
    <property type="project" value="UniProtKB-KW"/>
</dbReference>
<dbReference type="EMBL" id="QPJI01000026">
    <property type="protein sequence ID" value="RCW62194.1"/>
    <property type="molecule type" value="Genomic_DNA"/>
</dbReference>
<keyword evidence="7 13" id="KW-0418">Kinase</keyword>
<evidence type="ECO:0000313" key="14">
    <source>
        <dbReference type="Proteomes" id="UP000253647"/>
    </source>
</evidence>
<dbReference type="Gene3D" id="3.20.20.60">
    <property type="entry name" value="Phosphoenolpyruvate-binding domains"/>
    <property type="match status" value="2"/>
</dbReference>
<keyword evidence="8" id="KW-0067">ATP-binding</keyword>
<evidence type="ECO:0000256" key="10">
    <source>
        <dbReference type="ARBA" id="ARBA00023152"/>
    </source>
</evidence>